<dbReference type="Proteomes" id="UP000267289">
    <property type="component" value="Unassembled WGS sequence"/>
</dbReference>
<name>A0A498QE70_9MYCO</name>
<accession>A0A498QE70</accession>
<protein>
    <submittedName>
        <fullName evidence="1">Uncharacterized protein</fullName>
    </submittedName>
</protein>
<organism evidence="1 2">
    <name type="scientific">Mycobacterium innocens</name>
    <dbReference type="NCBI Taxonomy" id="2341083"/>
    <lineage>
        <taxon>Bacteria</taxon>
        <taxon>Bacillati</taxon>
        <taxon>Actinomycetota</taxon>
        <taxon>Actinomycetes</taxon>
        <taxon>Mycobacteriales</taxon>
        <taxon>Mycobacteriaceae</taxon>
        <taxon>Mycobacterium</taxon>
    </lineage>
</organism>
<reference evidence="1 2" key="1">
    <citation type="submission" date="2018-09" db="EMBL/GenBank/DDBJ databases">
        <authorList>
            <person name="Tagini F."/>
        </authorList>
    </citation>
    <scope>NUCLEOTIDE SEQUENCE [LARGE SCALE GENOMIC DNA]</scope>
    <source>
        <strain evidence="1 2">MK13</strain>
    </source>
</reference>
<proteinExistence type="predicted"/>
<dbReference type="AlphaFoldDB" id="A0A498QE70"/>
<gene>
    <name evidence="1" type="ORF">LAUMK13_04363</name>
</gene>
<evidence type="ECO:0000313" key="1">
    <source>
        <dbReference type="EMBL" id="VBA43103.1"/>
    </source>
</evidence>
<dbReference type="EMBL" id="UPHQ01000232">
    <property type="protein sequence ID" value="VBA43103.1"/>
    <property type="molecule type" value="Genomic_DNA"/>
</dbReference>
<keyword evidence="2" id="KW-1185">Reference proteome</keyword>
<sequence length="68" mass="7343">MRAELISGGETEKFIRGNLSRWPSHRGPPIAITACDNPAVTGIQPAAVKRIFPSAYGERGKNFAFSAK</sequence>
<evidence type="ECO:0000313" key="2">
    <source>
        <dbReference type="Proteomes" id="UP000267289"/>
    </source>
</evidence>